<dbReference type="PATRIC" id="fig|1139219.3.peg.1085"/>
<evidence type="ECO:0000313" key="2">
    <source>
        <dbReference type="Proteomes" id="UP000014127"/>
    </source>
</evidence>
<dbReference type="RefSeq" id="WP_016172299.1">
    <property type="nucleotide sequence ID" value="NZ_ASWK01000001.1"/>
</dbReference>
<dbReference type="HOGENOM" id="CLU_1755971_0_0_9"/>
<name>S0KP10_9ENTE</name>
<reference evidence="1 2" key="1">
    <citation type="submission" date="2013-03" db="EMBL/GenBank/DDBJ databases">
        <title>The Genome Sequence of Enterococcus dispar ATCC_51266 (Illumina only assembly).</title>
        <authorList>
            <consortium name="The Broad Institute Genomics Platform"/>
            <consortium name="The Broad Institute Genome Sequencing Center for Infectious Disease"/>
            <person name="Earl A."/>
            <person name="Russ C."/>
            <person name="Gilmore M."/>
            <person name="Surin D."/>
            <person name="Walker B."/>
            <person name="Young S."/>
            <person name="Zeng Q."/>
            <person name="Gargeya S."/>
            <person name="Fitzgerald M."/>
            <person name="Haas B."/>
            <person name="Abouelleil A."/>
            <person name="Allen A.W."/>
            <person name="Alvarado L."/>
            <person name="Arachchi H.M."/>
            <person name="Berlin A.M."/>
            <person name="Chapman S.B."/>
            <person name="Gainer-Dewar J."/>
            <person name="Goldberg J."/>
            <person name="Griggs A."/>
            <person name="Gujja S."/>
            <person name="Hansen M."/>
            <person name="Howarth C."/>
            <person name="Imamovic A."/>
            <person name="Ireland A."/>
            <person name="Larimer J."/>
            <person name="McCowan C."/>
            <person name="Murphy C."/>
            <person name="Pearson M."/>
            <person name="Poon T.W."/>
            <person name="Priest M."/>
            <person name="Roberts A."/>
            <person name="Saif S."/>
            <person name="Shea T."/>
            <person name="Sisk P."/>
            <person name="Sykes S."/>
            <person name="Wortman J."/>
            <person name="Nusbaum C."/>
            <person name="Birren B."/>
        </authorList>
    </citation>
    <scope>NUCLEOTIDE SEQUENCE [LARGE SCALE GENOMIC DNA]</scope>
    <source>
        <strain evidence="1 2">ATCC 51266</strain>
    </source>
</reference>
<gene>
    <name evidence="1" type="ORF">OMK_01121</name>
</gene>
<dbReference type="Proteomes" id="UP000014127">
    <property type="component" value="Unassembled WGS sequence"/>
</dbReference>
<proteinExistence type="predicted"/>
<accession>S0KP10</accession>
<organism evidence="1 2">
    <name type="scientific">Enterococcus dispar ATCC 51266</name>
    <dbReference type="NCBI Taxonomy" id="1139219"/>
    <lineage>
        <taxon>Bacteria</taxon>
        <taxon>Bacillati</taxon>
        <taxon>Bacillota</taxon>
        <taxon>Bacilli</taxon>
        <taxon>Lactobacillales</taxon>
        <taxon>Enterococcaceae</taxon>
        <taxon>Enterococcus</taxon>
    </lineage>
</organism>
<dbReference type="AlphaFoldDB" id="S0KP10"/>
<dbReference type="EMBL" id="AHYR01000004">
    <property type="protein sequence ID" value="EOT42760.1"/>
    <property type="molecule type" value="Genomic_DNA"/>
</dbReference>
<protein>
    <submittedName>
        <fullName evidence="1">Uncharacterized protein</fullName>
    </submittedName>
</protein>
<comment type="caution">
    <text evidence="1">The sequence shown here is derived from an EMBL/GenBank/DDBJ whole genome shotgun (WGS) entry which is preliminary data.</text>
</comment>
<keyword evidence="2" id="KW-1185">Reference proteome</keyword>
<evidence type="ECO:0000313" key="1">
    <source>
        <dbReference type="EMBL" id="EOT42760.1"/>
    </source>
</evidence>
<sequence length="148" mass="16608">MATMMSDSQGTDPNMVAVNHGLKKVHRINGRLVGIVGDYTEASAIVGRLKRGLTYDDIIVDCVVLIAEYVNHTLRVTRQSANVTLIKFGVVYEALVPFDCRLNVTDMLKTTTQSINERQLIQKQVNDLVADNSYSVDKYTQFEVIRNE</sequence>